<evidence type="ECO:0000256" key="2">
    <source>
        <dbReference type="PROSITE-ProRule" id="PRU01133"/>
    </source>
</evidence>
<dbReference type="Gene3D" id="2.170.150.10">
    <property type="entry name" value="Metal Binding Protein, Guanine Nucleotide Exchange Factor, Chain A"/>
    <property type="match status" value="1"/>
</dbReference>
<dbReference type="InterPro" id="IPR018105">
    <property type="entry name" value="Translational_control_tumour_p"/>
</dbReference>
<accession>A0A5N6DQC1</accession>
<reference evidence="5 6" key="1">
    <citation type="submission" date="2019-04" db="EMBL/GenBank/DDBJ databases">
        <title>Fungal friends and foes A comparative genomics study of 23 Aspergillus species from section Flavi.</title>
        <authorList>
            <consortium name="DOE Joint Genome Institute"/>
            <person name="Kjaerbolling I."/>
            <person name="Vesth T.C."/>
            <person name="Frisvad J.C."/>
            <person name="Nybo J.L."/>
            <person name="Theobald S."/>
            <person name="Kildgaard S."/>
            <person name="Petersen T.I."/>
            <person name="Kuo A."/>
            <person name="Sato A."/>
            <person name="Lyhne E.K."/>
            <person name="Kogle M.E."/>
            <person name="Wiebenga A."/>
            <person name="Kun R.S."/>
            <person name="Lubbers R.J."/>
            <person name="Makela M.R."/>
            <person name="Barry K."/>
            <person name="Chovatia M."/>
            <person name="Clum A."/>
            <person name="Daum C."/>
            <person name="Haridas S."/>
            <person name="He G."/>
            <person name="LaButti K."/>
            <person name="Lipzen A."/>
            <person name="Mondo S."/>
            <person name="Pangilinan J."/>
            <person name="Riley R."/>
            <person name="Salamov A."/>
            <person name="Simmons B.A."/>
            <person name="Magnuson J.K."/>
            <person name="Henrissat B."/>
            <person name="Mortensen U.H."/>
            <person name="Larsen T.O."/>
            <person name="De vries R.P."/>
            <person name="Grigoriev I.V."/>
            <person name="Machida M."/>
            <person name="Baker S.E."/>
            <person name="Andersen M.R."/>
        </authorList>
    </citation>
    <scope>NUCLEOTIDE SEQUENCE [LARGE SCALE GENOMIC DNA]</scope>
    <source>
        <strain evidence="5 6">CBS 117618</strain>
    </source>
</reference>
<dbReference type="AlphaFoldDB" id="A0A5N6DQC1"/>
<dbReference type="Pfam" id="PF00838">
    <property type="entry name" value="TCTP"/>
    <property type="match status" value="1"/>
</dbReference>
<gene>
    <name evidence="5" type="ORF">BDV34DRAFT_223732</name>
</gene>
<keyword evidence="6" id="KW-1185">Reference proteome</keyword>
<organism evidence="5 6">
    <name type="scientific">Aspergillus parasiticus</name>
    <dbReference type="NCBI Taxonomy" id="5067"/>
    <lineage>
        <taxon>Eukaryota</taxon>
        <taxon>Fungi</taxon>
        <taxon>Dikarya</taxon>
        <taxon>Ascomycota</taxon>
        <taxon>Pezizomycotina</taxon>
        <taxon>Eurotiomycetes</taxon>
        <taxon>Eurotiomycetidae</taxon>
        <taxon>Eurotiales</taxon>
        <taxon>Aspergillaceae</taxon>
        <taxon>Aspergillus</taxon>
        <taxon>Aspergillus subgen. Circumdati</taxon>
    </lineage>
</organism>
<dbReference type="GO" id="GO:0005737">
    <property type="term" value="C:cytoplasm"/>
    <property type="evidence" value="ECO:0007669"/>
    <property type="project" value="TreeGrafter"/>
</dbReference>
<dbReference type="PANTHER" id="PTHR11991:SF0">
    <property type="entry name" value="TRANSLATIONALLY-CONTROLLED TUMOR PROTEIN"/>
    <property type="match status" value="1"/>
</dbReference>
<dbReference type="GO" id="GO:0005509">
    <property type="term" value="F:calcium ion binding"/>
    <property type="evidence" value="ECO:0007669"/>
    <property type="project" value="TreeGrafter"/>
</dbReference>
<feature type="compositionally biased region" description="Acidic residues" evidence="3">
    <location>
        <begin position="93"/>
        <end position="104"/>
    </location>
</feature>
<dbReference type="InterPro" id="IPR034737">
    <property type="entry name" value="TCTP"/>
</dbReference>
<dbReference type="InterPro" id="IPR011323">
    <property type="entry name" value="Mss4/transl-control_tumour"/>
</dbReference>
<comment type="similarity">
    <text evidence="2">Belongs to the TCTP family.</text>
</comment>
<evidence type="ECO:0000256" key="1">
    <source>
        <dbReference type="ARBA" id="ARBA00014759"/>
    </source>
</evidence>
<feature type="domain" description="TCTP" evidence="4">
    <location>
        <begin position="47"/>
        <end position="215"/>
    </location>
</feature>
<dbReference type="PANTHER" id="PTHR11991">
    <property type="entry name" value="TRANSLATIONALLY CONTROLLED TUMOR PROTEIN-RELATED"/>
    <property type="match status" value="1"/>
</dbReference>
<evidence type="ECO:0000313" key="5">
    <source>
        <dbReference type="EMBL" id="KAB8207167.1"/>
    </source>
</evidence>
<feature type="region of interest" description="Disordered" evidence="3">
    <location>
        <begin position="87"/>
        <end position="107"/>
    </location>
</feature>
<dbReference type="InterPro" id="IPR011057">
    <property type="entry name" value="Mss4-like_sf"/>
</dbReference>
<evidence type="ECO:0000256" key="3">
    <source>
        <dbReference type="SAM" id="MobiDB-lite"/>
    </source>
</evidence>
<proteinExistence type="inferred from homology"/>
<dbReference type="PROSITE" id="PS51797">
    <property type="entry name" value="TCTP_3"/>
    <property type="match status" value="1"/>
</dbReference>
<evidence type="ECO:0000313" key="6">
    <source>
        <dbReference type="Proteomes" id="UP000326532"/>
    </source>
</evidence>
<dbReference type="Proteomes" id="UP000326532">
    <property type="component" value="Unassembled WGS sequence"/>
</dbReference>
<evidence type="ECO:0000259" key="4">
    <source>
        <dbReference type="PROSITE" id="PS51797"/>
    </source>
</evidence>
<protein>
    <recommendedName>
        <fullName evidence="1">Translationally-controlled tumor protein homolog</fullName>
    </recommendedName>
</protein>
<dbReference type="SUPFAM" id="SSF51316">
    <property type="entry name" value="Mss4-like"/>
    <property type="match status" value="1"/>
</dbReference>
<dbReference type="VEuPathDB" id="FungiDB:BDV34DRAFT_223732"/>
<name>A0A5N6DQC1_ASPPA</name>
<dbReference type="EMBL" id="ML734958">
    <property type="protein sequence ID" value="KAB8207167.1"/>
    <property type="molecule type" value="Genomic_DNA"/>
</dbReference>
<sequence length="215" mass="25200">MSSFLPKNRPNHGWALPTPSGLAPQWICIQIVCNEWRLIYVPYLGEEDSATDAIDEARSEILSDIYTVSEIDDIVYEVNCPVAPRSSYTVGKEDEEDEEDENDEEKSKLSNAVINYFKLDRINMDRHTYVRDMKNYAVRVRNYLASQGSSQQEISDFKRNFQAYFKDKILPNFNDFEFYAVNNYIYYGMIILLNHREDGTPYLIYWKHGLEAMHC</sequence>